<keyword evidence="10" id="KW-1185">Reference proteome</keyword>
<proteinExistence type="inferred from homology"/>
<feature type="transmembrane region" description="Helical" evidence="8">
    <location>
        <begin position="189"/>
        <end position="209"/>
    </location>
</feature>
<dbReference type="InterPro" id="IPR038770">
    <property type="entry name" value="Na+/solute_symporter_sf"/>
</dbReference>
<sequence length="302" mass="32011">MSLVILAIAPVFGLILIGFLLRRFEFPSQGFWPASERVTYYVLLPALLVQGLSGKNIQADSLPLAGAVFFAVLSSALLARLFWPLLKLDGPAYTSLFQGAFRPNTYVGLSIASAMLGPDWMTLSAVALLTMIPIINVICVLTLSRYGTPVNGGMGVIRELAKNPLILACLVGLCLNVLHVSLPEVLNDLLSILGRAALPMGLLAVGAGLRLEKVEGGKRSLLVSSVLHLIFLPIMAAGLCALFGADADATLTAVIYTAIPVSVSSFILARQMGGDHRLMSQIITFQTLVSVITLPVMLGLLG</sequence>
<feature type="transmembrane region" description="Helical" evidence="8">
    <location>
        <begin position="282"/>
        <end position="301"/>
    </location>
</feature>
<evidence type="ECO:0000256" key="6">
    <source>
        <dbReference type="ARBA" id="ARBA00022989"/>
    </source>
</evidence>
<evidence type="ECO:0000256" key="4">
    <source>
        <dbReference type="ARBA" id="ARBA00022475"/>
    </source>
</evidence>
<dbReference type="Gene3D" id="1.20.1530.20">
    <property type="match status" value="1"/>
</dbReference>
<dbReference type="EMBL" id="AP026709">
    <property type="protein sequence ID" value="BDQ38429.1"/>
    <property type="molecule type" value="Genomic_DNA"/>
</dbReference>
<reference evidence="9 10" key="1">
    <citation type="submission" date="2022-08" db="EMBL/GenBank/DDBJ databases">
        <title>Genome Sequence of the sulphate-reducing bacterium, Pseudodesulfovibrio sp. SYK.</title>
        <authorList>
            <person name="Kondo R."/>
            <person name="Kataoka T."/>
        </authorList>
    </citation>
    <scope>NUCLEOTIDE SEQUENCE [LARGE SCALE GENOMIC DNA]</scope>
    <source>
        <strain evidence="9 10">SYK</strain>
    </source>
</reference>
<feature type="transmembrane region" description="Helical" evidence="8">
    <location>
        <begin position="164"/>
        <end position="183"/>
    </location>
</feature>
<evidence type="ECO:0000256" key="5">
    <source>
        <dbReference type="ARBA" id="ARBA00022692"/>
    </source>
</evidence>
<evidence type="ECO:0000313" key="10">
    <source>
        <dbReference type="Proteomes" id="UP001317742"/>
    </source>
</evidence>
<keyword evidence="7 8" id="KW-0472">Membrane</keyword>
<keyword evidence="4" id="KW-1003">Cell membrane</keyword>
<dbReference type="Pfam" id="PF03547">
    <property type="entry name" value="Mem_trans"/>
    <property type="match status" value="1"/>
</dbReference>
<evidence type="ECO:0000256" key="3">
    <source>
        <dbReference type="ARBA" id="ARBA00022448"/>
    </source>
</evidence>
<comment type="subcellular location">
    <subcellularLocation>
        <location evidence="1">Cell membrane</location>
        <topology evidence="1">Multi-pass membrane protein</topology>
    </subcellularLocation>
</comment>
<accession>A0ABM8B3N6</accession>
<dbReference type="RefSeq" id="WP_281760928.1">
    <property type="nucleotide sequence ID" value="NZ_AP026709.1"/>
</dbReference>
<organism evidence="9 10">
    <name type="scientific">Pseudodesulfovibrio nedwellii</name>
    <dbReference type="NCBI Taxonomy" id="2973072"/>
    <lineage>
        <taxon>Bacteria</taxon>
        <taxon>Pseudomonadati</taxon>
        <taxon>Thermodesulfobacteriota</taxon>
        <taxon>Desulfovibrionia</taxon>
        <taxon>Desulfovibrionales</taxon>
        <taxon>Desulfovibrionaceae</taxon>
    </lineage>
</organism>
<protein>
    <submittedName>
        <fullName evidence="9">Transporter</fullName>
    </submittedName>
</protein>
<comment type="similarity">
    <text evidence="2">Belongs to the auxin efflux carrier (TC 2.A.69) family.</text>
</comment>
<evidence type="ECO:0000313" key="9">
    <source>
        <dbReference type="EMBL" id="BDQ38429.1"/>
    </source>
</evidence>
<evidence type="ECO:0000256" key="8">
    <source>
        <dbReference type="SAM" id="Phobius"/>
    </source>
</evidence>
<keyword evidence="5 8" id="KW-0812">Transmembrane</keyword>
<evidence type="ECO:0000256" key="7">
    <source>
        <dbReference type="ARBA" id="ARBA00023136"/>
    </source>
</evidence>
<keyword evidence="6 8" id="KW-1133">Transmembrane helix</keyword>
<feature type="transmembrane region" description="Helical" evidence="8">
    <location>
        <begin position="120"/>
        <end position="143"/>
    </location>
</feature>
<feature type="transmembrane region" description="Helical" evidence="8">
    <location>
        <begin position="251"/>
        <end position="270"/>
    </location>
</feature>
<feature type="transmembrane region" description="Helical" evidence="8">
    <location>
        <begin position="64"/>
        <end position="83"/>
    </location>
</feature>
<dbReference type="PANTHER" id="PTHR36838:SF4">
    <property type="entry name" value="AUXIN EFFLUX CARRIER FAMILY PROTEIN"/>
    <property type="match status" value="1"/>
</dbReference>
<feature type="transmembrane region" description="Helical" evidence="8">
    <location>
        <begin position="221"/>
        <end position="245"/>
    </location>
</feature>
<gene>
    <name evidence="9" type="ORF">SYK_27890</name>
</gene>
<keyword evidence="3" id="KW-0813">Transport</keyword>
<evidence type="ECO:0000256" key="2">
    <source>
        <dbReference type="ARBA" id="ARBA00010145"/>
    </source>
</evidence>
<dbReference type="PANTHER" id="PTHR36838">
    <property type="entry name" value="AUXIN EFFLUX CARRIER FAMILY PROTEIN"/>
    <property type="match status" value="1"/>
</dbReference>
<name>A0ABM8B3N6_9BACT</name>
<evidence type="ECO:0000256" key="1">
    <source>
        <dbReference type="ARBA" id="ARBA00004651"/>
    </source>
</evidence>
<dbReference type="InterPro" id="IPR004776">
    <property type="entry name" value="Mem_transp_PIN-like"/>
</dbReference>
<dbReference type="Proteomes" id="UP001317742">
    <property type="component" value="Chromosome"/>
</dbReference>